<dbReference type="OrthoDB" id="2693006at2759"/>
<sequence length="86" mass="9517">MTRAARVYRTPNGMEKPGRLPRCTETNFSSSETSSSPEDKPDAGVLVVDWDGSDDPQNLKSWSFKRKWAATAIVSGFVSLSPYHLP</sequence>
<proteinExistence type="predicted"/>
<protein>
    <submittedName>
        <fullName evidence="2">Uncharacterized protein</fullName>
    </submittedName>
</protein>
<gene>
    <name evidence="2" type="ORF">PAXINDRAFT_12395</name>
</gene>
<reference evidence="2 3" key="1">
    <citation type="submission" date="2014-06" db="EMBL/GenBank/DDBJ databases">
        <authorList>
            <consortium name="DOE Joint Genome Institute"/>
            <person name="Kuo A."/>
            <person name="Kohler A."/>
            <person name="Nagy L.G."/>
            <person name="Floudas D."/>
            <person name="Copeland A."/>
            <person name="Barry K.W."/>
            <person name="Cichocki N."/>
            <person name="Veneault-Fourrey C."/>
            <person name="LaButti K."/>
            <person name="Lindquist E.A."/>
            <person name="Lipzen A."/>
            <person name="Lundell T."/>
            <person name="Morin E."/>
            <person name="Murat C."/>
            <person name="Sun H."/>
            <person name="Tunlid A."/>
            <person name="Henrissat B."/>
            <person name="Grigoriev I.V."/>
            <person name="Hibbett D.S."/>
            <person name="Martin F."/>
            <person name="Nordberg H.P."/>
            <person name="Cantor M.N."/>
            <person name="Hua S.X."/>
        </authorList>
    </citation>
    <scope>NUCLEOTIDE SEQUENCE [LARGE SCALE GENOMIC DNA]</scope>
    <source>
        <strain evidence="2 3">ATCC 200175</strain>
    </source>
</reference>
<evidence type="ECO:0000313" key="2">
    <source>
        <dbReference type="EMBL" id="KIJ14816.1"/>
    </source>
</evidence>
<dbReference type="AlphaFoldDB" id="A0A0C9U6N2"/>
<evidence type="ECO:0000256" key="1">
    <source>
        <dbReference type="SAM" id="MobiDB-lite"/>
    </source>
</evidence>
<evidence type="ECO:0000313" key="3">
    <source>
        <dbReference type="Proteomes" id="UP000053647"/>
    </source>
</evidence>
<dbReference type="Proteomes" id="UP000053647">
    <property type="component" value="Unassembled WGS sequence"/>
</dbReference>
<name>A0A0C9U6N2_PAXIN</name>
<reference evidence="3" key="2">
    <citation type="submission" date="2015-01" db="EMBL/GenBank/DDBJ databases">
        <title>Evolutionary Origins and Diversification of the Mycorrhizal Mutualists.</title>
        <authorList>
            <consortium name="DOE Joint Genome Institute"/>
            <consortium name="Mycorrhizal Genomics Consortium"/>
            <person name="Kohler A."/>
            <person name="Kuo A."/>
            <person name="Nagy L.G."/>
            <person name="Floudas D."/>
            <person name="Copeland A."/>
            <person name="Barry K.W."/>
            <person name="Cichocki N."/>
            <person name="Veneault-Fourrey C."/>
            <person name="LaButti K."/>
            <person name="Lindquist E.A."/>
            <person name="Lipzen A."/>
            <person name="Lundell T."/>
            <person name="Morin E."/>
            <person name="Murat C."/>
            <person name="Riley R."/>
            <person name="Ohm R."/>
            <person name="Sun H."/>
            <person name="Tunlid A."/>
            <person name="Henrissat B."/>
            <person name="Grigoriev I.V."/>
            <person name="Hibbett D.S."/>
            <person name="Martin F."/>
        </authorList>
    </citation>
    <scope>NUCLEOTIDE SEQUENCE [LARGE SCALE GENOMIC DNA]</scope>
    <source>
        <strain evidence="3">ATCC 200175</strain>
    </source>
</reference>
<feature type="compositionally biased region" description="Low complexity" evidence="1">
    <location>
        <begin position="24"/>
        <end position="36"/>
    </location>
</feature>
<organism evidence="2 3">
    <name type="scientific">Paxillus involutus ATCC 200175</name>
    <dbReference type="NCBI Taxonomy" id="664439"/>
    <lineage>
        <taxon>Eukaryota</taxon>
        <taxon>Fungi</taxon>
        <taxon>Dikarya</taxon>
        <taxon>Basidiomycota</taxon>
        <taxon>Agaricomycotina</taxon>
        <taxon>Agaricomycetes</taxon>
        <taxon>Agaricomycetidae</taxon>
        <taxon>Boletales</taxon>
        <taxon>Paxilineae</taxon>
        <taxon>Paxillaceae</taxon>
        <taxon>Paxillus</taxon>
    </lineage>
</organism>
<feature type="region of interest" description="Disordered" evidence="1">
    <location>
        <begin position="1"/>
        <end position="44"/>
    </location>
</feature>
<keyword evidence="3" id="KW-1185">Reference proteome</keyword>
<dbReference type="HOGENOM" id="CLU_2498485_0_0_1"/>
<accession>A0A0C9U6N2</accession>
<dbReference type="EMBL" id="KN819340">
    <property type="protein sequence ID" value="KIJ14816.1"/>
    <property type="molecule type" value="Genomic_DNA"/>
</dbReference>